<accession>A0A497Y774</accession>
<reference evidence="3 5" key="2">
    <citation type="submission" date="2019-03" db="EMBL/GenBank/DDBJ databases">
        <authorList>
            <person name="He R.-H."/>
        </authorList>
    </citation>
    <scope>NUCLEOTIDE SEQUENCE [LARGE SCALE GENOMIC DNA]</scope>
    <source>
        <strain evidence="3 5">DSM 19624</strain>
    </source>
</reference>
<name>A0A497Y774_9SPHI</name>
<reference evidence="2 4" key="1">
    <citation type="submission" date="2018-10" db="EMBL/GenBank/DDBJ databases">
        <title>Genomic Encyclopedia of Archaeal and Bacterial Type Strains, Phase II (KMG-II): from individual species to whole genera.</title>
        <authorList>
            <person name="Goeker M."/>
        </authorList>
    </citation>
    <scope>NUCLEOTIDE SEQUENCE [LARGE SCALE GENOMIC DNA]</scope>
    <source>
        <strain evidence="2 4">DSM 19624</strain>
    </source>
</reference>
<keyword evidence="1" id="KW-1133">Transmembrane helix</keyword>
<dbReference type="OrthoDB" id="713928at2"/>
<dbReference type="Proteomes" id="UP000273898">
    <property type="component" value="Unassembled WGS sequence"/>
</dbReference>
<evidence type="ECO:0000313" key="5">
    <source>
        <dbReference type="Proteomes" id="UP000297429"/>
    </source>
</evidence>
<dbReference type="EMBL" id="RCCK01000010">
    <property type="protein sequence ID" value="RLJ79394.1"/>
    <property type="molecule type" value="Genomic_DNA"/>
</dbReference>
<evidence type="ECO:0000313" key="2">
    <source>
        <dbReference type="EMBL" id="RLJ79394.1"/>
    </source>
</evidence>
<organism evidence="2 4">
    <name type="scientific">Pedobacter alluvionis</name>
    <dbReference type="NCBI Taxonomy" id="475253"/>
    <lineage>
        <taxon>Bacteria</taxon>
        <taxon>Pseudomonadati</taxon>
        <taxon>Bacteroidota</taxon>
        <taxon>Sphingobacteriia</taxon>
        <taxon>Sphingobacteriales</taxon>
        <taxon>Sphingobacteriaceae</taxon>
        <taxon>Pedobacter</taxon>
    </lineage>
</organism>
<dbReference type="EMBL" id="SOPX01000002">
    <property type="protein sequence ID" value="TFB30747.1"/>
    <property type="molecule type" value="Genomic_DNA"/>
</dbReference>
<keyword evidence="1" id="KW-0812">Transmembrane</keyword>
<dbReference type="AlphaFoldDB" id="A0A497Y774"/>
<proteinExistence type="predicted"/>
<dbReference type="Proteomes" id="UP000297429">
    <property type="component" value="Unassembled WGS sequence"/>
</dbReference>
<evidence type="ECO:0000256" key="1">
    <source>
        <dbReference type="SAM" id="Phobius"/>
    </source>
</evidence>
<gene>
    <name evidence="2" type="ORF">BCL90_0086</name>
    <name evidence="3" type="ORF">E3V97_08905</name>
</gene>
<dbReference type="RefSeq" id="WP_121281991.1">
    <property type="nucleotide sequence ID" value="NZ_RCCK01000010.1"/>
</dbReference>
<keyword evidence="5" id="KW-1185">Reference proteome</keyword>
<feature type="transmembrane region" description="Helical" evidence="1">
    <location>
        <begin position="24"/>
        <end position="41"/>
    </location>
</feature>
<feature type="transmembrane region" description="Helical" evidence="1">
    <location>
        <begin position="47"/>
        <end position="63"/>
    </location>
</feature>
<keyword evidence="1" id="KW-0472">Membrane</keyword>
<comment type="caution">
    <text evidence="2">The sequence shown here is derived from an EMBL/GenBank/DDBJ whole genome shotgun (WGS) entry which is preliminary data.</text>
</comment>
<protein>
    <submittedName>
        <fullName evidence="3">FUSC family protein</fullName>
    </submittedName>
</protein>
<evidence type="ECO:0000313" key="3">
    <source>
        <dbReference type="EMBL" id="TFB30747.1"/>
    </source>
</evidence>
<evidence type="ECO:0000313" key="4">
    <source>
        <dbReference type="Proteomes" id="UP000273898"/>
    </source>
</evidence>
<sequence length="83" mass="9446">MEQKTLSELTDQELLLEAKKRKSAVIINAVLIGFLAGIIFYSVMKNTLGLLTLIPLFFIYKLANNSKYNSQEIENLLKERGLK</sequence>